<evidence type="ECO:0000313" key="3">
    <source>
        <dbReference type="Proteomes" id="UP000735302"/>
    </source>
</evidence>
<feature type="region of interest" description="Disordered" evidence="1">
    <location>
        <begin position="1"/>
        <end position="25"/>
    </location>
</feature>
<evidence type="ECO:0000256" key="1">
    <source>
        <dbReference type="SAM" id="MobiDB-lite"/>
    </source>
</evidence>
<reference evidence="2 3" key="1">
    <citation type="journal article" date="2021" name="Elife">
        <title>Chloroplast acquisition without the gene transfer in kleptoplastic sea slugs, Plakobranchus ocellatus.</title>
        <authorList>
            <person name="Maeda T."/>
            <person name="Takahashi S."/>
            <person name="Yoshida T."/>
            <person name="Shimamura S."/>
            <person name="Takaki Y."/>
            <person name="Nagai Y."/>
            <person name="Toyoda A."/>
            <person name="Suzuki Y."/>
            <person name="Arimoto A."/>
            <person name="Ishii H."/>
            <person name="Satoh N."/>
            <person name="Nishiyama T."/>
            <person name="Hasebe M."/>
            <person name="Maruyama T."/>
            <person name="Minagawa J."/>
            <person name="Obokata J."/>
            <person name="Shigenobu S."/>
        </authorList>
    </citation>
    <scope>NUCLEOTIDE SEQUENCE [LARGE SCALE GENOMIC DNA]</scope>
</reference>
<name>A0AAV3YUC3_9GAST</name>
<accession>A0AAV3YUC3</accession>
<proteinExistence type="predicted"/>
<dbReference type="AlphaFoldDB" id="A0AAV3YUC3"/>
<comment type="caution">
    <text evidence="2">The sequence shown here is derived from an EMBL/GenBank/DDBJ whole genome shotgun (WGS) entry which is preliminary data.</text>
</comment>
<evidence type="ECO:0000313" key="2">
    <source>
        <dbReference type="EMBL" id="GFN86429.1"/>
    </source>
</evidence>
<dbReference type="Proteomes" id="UP000735302">
    <property type="component" value="Unassembled WGS sequence"/>
</dbReference>
<keyword evidence="3" id="KW-1185">Reference proteome</keyword>
<dbReference type="EMBL" id="BLXT01001518">
    <property type="protein sequence ID" value="GFN86429.1"/>
    <property type="molecule type" value="Genomic_DNA"/>
</dbReference>
<organism evidence="2 3">
    <name type="scientific">Plakobranchus ocellatus</name>
    <dbReference type="NCBI Taxonomy" id="259542"/>
    <lineage>
        <taxon>Eukaryota</taxon>
        <taxon>Metazoa</taxon>
        <taxon>Spiralia</taxon>
        <taxon>Lophotrochozoa</taxon>
        <taxon>Mollusca</taxon>
        <taxon>Gastropoda</taxon>
        <taxon>Heterobranchia</taxon>
        <taxon>Euthyneura</taxon>
        <taxon>Panpulmonata</taxon>
        <taxon>Sacoglossa</taxon>
        <taxon>Placobranchoidea</taxon>
        <taxon>Plakobranchidae</taxon>
        <taxon>Plakobranchus</taxon>
    </lineage>
</organism>
<protein>
    <submittedName>
        <fullName evidence="2">Uncharacterized protein</fullName>
    </submittedName>
</protein>
<sequence>METDTKSGRRHGHHPHLGSNTYFEGWGQWTSPEGQHFTTFRKSYSKTFKSYCTFNGEKKAEANLHSVGPTATDVTVTINHGGNTIPYWKRAASTCDEDFNQPNK</sequence>
<gene>
    <name evidence="2" type="ORF">PoB_001293500</name>
</gene>